<dbReference type="InterPro" id="IPR056808">
    <property type="entry name" value="HTH_AAA"/>
</dbReference>
<dbReference type="AlphaFoldDB" id="A0AAX6MMF2"/>
<dbReference type="Proteomes" id="UP001369815">
    <property type="component" value="Unassembled WGS sequence"/>
</dbReference>
<evidence type="ECO:0000313" key="3">
    <source>
        <dbReference type="EMBL" id="KAK6953656.1"/>
    </source>
</evidence>
<proteinExistence type="predicted"/>
<dbReference type="PANTHER" id="PTHR36168:SF1">
    <property type="entry name" value="ORC1-LIKE AAA ATPASE DOMAIN-CONTAINING PROTEIN"/>
    <property type="match status" value="1"/>
</dbReference>
<comment type="caution">
    <text evidence="3">The sequence shown here is derived from an EMBL/GenBank/DDBJ whole genome shotgun (WGS) entry which is preliminary data.</text>
</comment>
<protein>
    <recommendedName>
        <fullName evidence="5">Orc1-like AAA ATPase domain-containing protein</fullName>
    </recommendedName>
</protein>
<evidence type="ECO:0000313" key="4">
    <source>
        <dbReference type="Proteomes" id="UP001369815"/>
    </source>
</evidence>
<dbReference type="Gene3D" id="3.40.50.300">
    <property type="entry name" value="P-loop containing nucleotide triphosphate hydrolases"/>
    <property type="match status" value="1"/>
</dbReference>
<reference evidence="3 4" key="1">
    <citation type="journal article" date="2024" name="Front Chem Biol">
        <title>Unveiling the potential of Daldinia eschscholtzii MFLUCC 19-0629 through bioactivity and bioinformatics studies for enhanced sustainable agriculture production.</title>
        <authorList>
            <person name="Brooks S."/>
            <person name="Weaver J.A."/>
            <person name="Klomchit A."/>
            <person name="Alharthi S.A."/>
            <person name="Onlamun T."/>
            <person name="Nurani R."/>
            <person name="Vong T.K."/>
            <person name="Alberti F."/>
            <person name="Greco C."/>
        </authorList>
    </citation>
    <scope>NUCLEOTIDE SEQUENCE [LARGE SCALE GENOMIC DNA]</scope>
    <source>
        <strain evidence="3">MFLUCC 19-0629</strain>
    </source>
</reference>
<keyword evidence="4" id="KW-1185">Reference proteome</keyword>
<evidence type="ECO:0008006" key="5">
    <source>
        <dbReference type="Google" id="ProtNLM"/>
    </source>
</evidence>
<evidence type="ECO:0000259" key="2">
    <source>
        <dbReference type="Pfam" id="PF24913"/>
    </source>
</evidence>
<dbReference type="InterPro" id="IPR027417">
    <property type="entry name" value="P-loop_NTPase"/>
</dbReference>
<evidence type="ECO:0000259" key="1">
    <source>
        <dbReference type="Pfam" id="PF13191"/>
    </source>
</evidence>
<dbReference type="InterPro" id="IPR041664">
    <property type="entry name" value="AAA_16"/>
</dbReference>
<dbReference type="PANTHER" id="PTHR36168">
    <property type="entry name" value="CHROMOSOME 1, WHOLE GENOME SHOTGUN SEQUENCE"/>
    <property type="match status" value="1"/>
</dbReference>
<sequence length="531" mass="60330">MLPRLASRIAPFRGSARKRLNATSTRAGLVWPPQRSFSTTTTMRYQIGQEPEARQSLFSKMGESAATTLASVVVLGIGFAGAGYAYHQSYKWLQLQKIQHAFEPGAEPILALAGKNVPAPPNWVVREEQARIDAIISGAETGHYYLLMGDKGCGKSSMLIEAMRKVDGDGCAMLEASNSVEVFRIRLGKAIDYEYHEDYIGGYFSERGPRESTALLDIERAMNKLEKVALINRAKKNKPLLLIINQIHLIRDDDEGKDLLELLQHRAEAWCASNLVSVVFATDDYWVYERLKRRGTERMVVMPINDLPKPQAIMALQRYRHRYFAEDVDKSILEEVYDRVGGRLSFLNRVAKSHDMLATCDRIKEIEKTWFLNSCAILGSEMDDDVMDQQKFSSASMVLALALVDKEDEMEQTYDPETGHILPYFPMHKAQEVMTRADFIRELDRLNLFTIDSEARVRASSVPMQRAFKEICAEPGFREFLQDTLDRIAAIESLGRTRELVAKDLVLGGKYRISTRWDGRVEVRLDQEKKD</sequence>
<feature type="domain" description="AAA protein C-terminal winged helix" evidence="2">
    <location>
        <begin position="373"/>
        <end position="492"/>
    </location>
</feature>
<dbReference type="EMBL" id="JBANMG010000005">
    <property type="protein sequence ID" value="KAK6953656.1"/>
    <property type="molecule type" value="Genomic_DNA"/>
</dbReference>
<name>A0AAX6MMF2_9PEZI</name>
<dbReference type="SUPFAM" id="SSF52540">
    <property type="entry name" value="P-loop containing nucleoside triphosphate hydrolases"/>
    <property type="match status" value="1"/>
</dbReference>
<dbReference type="Pfam" id="PF24913">
    <property type="entry name" value="WHD_AAA_fung"/>
    <property type="match status" value="1"/>
</dbReference>
<feature type="domain" description="Orc1-like AAA ATPase" evidence="1">
    <location>
        <begin position="123"/>
        <end position="276"/>
    </location>
</feature>
<gene>
    <name evidence="3" type="ORF">Daesc_005961</name>
</gene>
<dbReference type="Pfam" id="PF13191">
    <property type="entry name" value="AAA_16"/>
    <property type="match status" value="1"/>
</dbReference>
<organism evidence="3 4">
    <name type="scientific">Daldinia eschscholtzii</name>
    <dbReference type="NCBI Taxonomy" id="292717"/>
    <lineage>
        <taxon>Eukaryota</taxon>
        <taxon>Fungi</taxon>
        <taxon>Dikarya</taxon>
        <taxon>Ascomycota</taxon>
        <taxon>Pezizomycotina</taxon>
        <taxon>Sordariomycetes</taxon>
        <taxon>Xylariomycetidae</taxon>
        <taxon>Xylariales</taxon>
        <taxon>Hypoxylaceae</taxon>
        <taxon>Daldinia</taxon>
    </lineage>
</organism>
<accession>A0AAX6MMF2</accession>